<dbReference type="PANTHER" id="PTHR23423">
    <property type="entry name" value="ORGANIC SOLUTE TRANSPORTER-RELATED"/>
    <property type="match status" value="1"/>
</dbReference>
<evidence type="ECO:0000256" key="3">
    <source>
        <dbReference type="ARBA" id="ARBA00022989"/>
    </source>
</evidence>
<feature type="transmembrane region" description="Helical" evidence="5">
    <location>
        <begin position="307"/>
        <end position="328"/>
    </location>
</feature>
<evidence type="ECO:0000256" key="5">
    <source>
        <dbReference type="SAM" id="Phobius"/>
    </source>
</evidence>
<dbReference type="Pfam" id="PF03619">
    <property type="entry name" value="Solute_trans_a"/>
    <property type="match status" value="1"/>
</dbReference>
<feature type="transmembrane region" description="Helical" evidence="5">
    <location>
        <begin position="129"/>
        <end position="147"/>
    </location>
</feature>
<comment type="subcellular location">
    <subcellularLocation>
        <location evidence="1">Membrane</location>
        <topology evidence="1">Multi-pass membrane protein</topology>
    </subcellularLocation>
</comment>
<sequence>MRLFIFSEFSERTLHKMPSTLAEFSSQATITYDKCAGAKTLTYPDGVDFMRMITSHPTALFPLLIISCLVYLVVFVLGVMILRKASRIKDEQIRSDLYLCLSTPIVVSTICLQGMFFPKSTPGMSTISLAYVMFSLWRSVSLLFRMYGDVENMSALMYQTSTRLPLHSIPLCCCPCLPSVEPSVENIDTLKWFVLQTPVVRMVAVVVINQIRAEGHCETTTVTKILSWVSLASTLISVYSSAIFVKMSQEHIVKYRLSGIIRCTNLTQFMYSFLRFLVDELALNHAVFTDSQYHDGSVIEARVKADFWYNAILILILVPISISLNANFQPGKSALFEIEPAPFAGASKRPIIDARRPIFYSSTAQSDSELMNLV</sequence>
<evidence type="ECO:0000256" key="1">
    <source>
        <dbReference type="ARBA" id="ARBA00004141"/>
    </source>
</evidence>
<evidence type="ECO:0000256" key="4">
    <source>
        <dbReference type="ARBA" id="ARBA00023136"/>
    </source>
</evidence>
<dbReference type="InterPro" id="IPR005178">
    <property type="entry name" value="Ostalpha/TMEM184C"/>
</dbReference>
<accession>A0AAN5CB17</accession>
<evidence type="ECO:0000256" key="2">
    <source>
        <dbReference type="ARBA" id="ARBA00022692"/>
    </source>
</evidence>
<organism evidence="6 7">
    <name type="scientific">Pristionchus mayeri</name>
    <dbReference type="NCBI Taxonomy" id="1317129"/>
    <lineage>
        <taxon>Eukaryota</taxon>
        <taxon>Metazoa</taxon>
        <taxon>Ecdysozoa</taxon>
        <taxon>Nematoda</taxon>
        <taxon>Chromadorea</taxon>
        <taxon>Rhabditida</taxon>
        <taxon>Rhabditina</taxon>
        <taxon>Diplogasteromorpha</taxon>
        <taxon>Diplogasteroidea</taxon>
        <taxon>Neodiplogasteridae</taxon>
        <taxon>Pristionchus</taxon>
    </lineage>
</organism>
<keyword evidence="7" id="KW-1185">Reference proteome</keyword>
<gene>
    <name evidence="6" type="ORF">PMAYCL1PPCAC_07625</name>
</gene>
<dbReference type="SMART" id="SM01417">
    <property type="entry name" value="Solute_trans_a"/>
    <property type="match status" value="1"/>
</dbReference>
<name>A0AAN5CB17_9BILA</name>
<protein>
    <submittedName>
        <fullName evidence="6">Uncharacterized protein</fullName>
    </submittedName>
</protein>
<feature type="transmembrane region" description="Helical" evidence="5">
    <location>
        <begin position="97"/>
        <end position="117"/>
    </location>
</feature>
<proteinExistence type="predicted"/>
<dbReference type="GO" id="GO:0016020">
    <property type="term" value="C:membrane"/>
    <property type="evidence" value="ECO:0007669"/>
    <property type="project" value="UniProtKB-SubCell"/>
</dbReference>
<keyword evidence="2 5" id="KW-0812">Transmembrane</keyword>
<comment type="caution">
    <text evidence="6">The sequence shown here is derived from an EMBL/GenBank/DDBJ whole genome shotgun (WGS) entry which is preliminary data.</text>
</comment>
<keyword evidence="4 5" id="KW-0472">Membrane</keyword>
<dbReference type="EMBL" id="BTRK01000002">
    <property type="protein sequence ID" value="GMR37430.1"/>
    <property type="molecule type" value="Genomic_DNA"/>
</dbReference>
<feature type="transmembrane region" description="Helical" evidence="5">
    <location>
        <begin position="59"/>
        <end position="82"/>
    </location>
</feature>
<dbReference type="AlphaFoldDB" id="A0AAN5CB17"/>
<dbReference type="Proteomes" id="UP001328107">
    <property type="component" value="Unassembled WGS sequence"/>
</dbReference>
<evidence type="ECO:0000313" key="7">
    <source>
        <dbReference type="Proteomes" id="UP001328107"/>
    </source>
</evidence>
<reference evidence="7" key="1">
    <citation type="submission" date="2022-10" db="EMBL/GenBank/DDBJ databases">
        <title>Genome assembly of Pristionchus species.</title>
        <authorList>
            <person name="Yoshida K."/>
            <person name="Sommer R.J."/>
        </authorList>
    </citation>
    <scope>NUCLEOTIDE SEQUENCE [LARGE SCALE GENOMIC DNA]</scope>
    <source>
        <strain evidence="7">RS5460</strain>
    </source>
</reference>
<keyword evidence="3 5" id="KW-1133">Transmembrane helix</keyword>
<evidence type="ECO:0000313" key="6">
    <source>
        <dbReference type="EMBL" id="GMR37430.1"/>
    </source>
</evidence>